<dbReference type="InterPro" id="IPR003251">
    <property type="entry name" value="Rr_diiron-bd_dom"/>
</dbReference>
<dbReference type="SUPFAM" id="SSF47240">
    <property type="entry name" value="Ferritin-like"/>
    <property type="match status" value="1"/>
</dbReference>
<dbReference type="PANTHER" id="PTHR33531:SF7">
    <property type="entry name" value="HYPOTHETICAL MEMBRANE PROTEIN, CONSERVED"/>
    <property type="match status" value="1"/>
</dbReference>
<sequence length="294" mass="32947">MQRLRDEPKTIQSMQDLLTTARSMEQEAVAGYQALSERMVREGRAELASVFDRLVAEEQDHLAMVEQWSAQTGIACETEALPDQVSLFDDEGAGVVAPQMLSACRTFSIAVRNEERAFVFWTYVAAHAPTPEMRSAAERMAREELGHVATLRQERRRAFHALRHSEATIVRSIAFLEDRLTGSLDGQFSTVETADMAEVIALARQARARADAVRSWPFAGPMTVAVQQNDEVPNLRGLSELLLDCYLDLAESCRDQPGRNLAQKFAGELIHCLSVVGRLETRSRRDRKEDPVCR</sequence>
<dbReference type="EMBL" id="CP017244">
    <property type="protein sequence ID" value="APO78787.1"/>
    <property type="molecule type" value="Genomic_DNA"/>
</dbReference>
<reference evidence="2 3" key="1">
    <citation type="submission" date="2016-09" db="EMBL/GenBank/DDBJ databases">
        <title>The complete genome sequences of Rhizobium gallicum, symbiovars gallicum and phaseoli, symbionts associated to common bean (Phaseolus vulgaris).</title>
        <authorList>
            <person name="Bustos P."/>
            <person name="Santamaria R.I."/>
            <person name="Perez-Carrascal O.M."/>
            <person name="Juarez S."/>
            <person name="Lozano L."/>
            <person name="Martinez-Flores I."/>
            <person name="Martinez-Romero E."/>
            <person name="Cevallos M."/>
            <person name="Romero D."/>
            <person name="Davila G."/>
            <person name="Gonzalez V."/>
        </authorList>
    </citation>
    <scope>NUCLEOTIDE SEQUENCE [LARGE SCALE GENOMIC DNA]</scope>
    <source>
        <strain evidence="2 3">8C-3</strain>
        <plasmid evidence="3">Plasmid prsp8c3c</plasmid>
    </source>
</reference>
<dbReference type="InterPro" id="IPR009078">
    <property type="entry name" value="Ferritin-like_SF"/>
</dbReference>
<evidence type="ECO:0000313" key="2">
    <source>
        <dbReference type="EMBL" id="APO78787.1"/>
    </source>
</evidence>
<protein>
    <submittedName>
        <fullName evidence="2">Ferritin-like protein</fullName>
    </submittedName>
</protein>
<name>A0A1L5PF06_RHIET</name>
<dbReference type="GO" id="GO:0046872">
    <property type="term" value="F:metal ion binding"/>
    <property type="evidence" value="ECO:0007669"/>
    <property type="project" value="InterPro"/>
</dbReference>
<keyword evidence="2" id="KW-0614">Plasmid</keyword>
<proteinExistence type="predicted"/>
<dbReference type="RefSeq" id="WP_074064607.1">
    <property type="nucleotide sequence ID" value="NZ_CP017244.1"/>
</dbReference>
<dbReference type="AlphaFoldDB" id="A0A1L5PF06"/>
<accession>A0A1L5PF06</accession>
<evidence type="ECO:0000313" key="3">
    <source>
        <dbReference type="Proteomes" id="UP000185109"/>
    </source>
</evidence>
<dbReference type="CDD" id="cd01045">
    <property type="entry name" value="Ferritin_like_AB"/>
    <property type="match status" value="1"/>
</dbReference>
<evidence type="ECO:0000259" key="1">
    <source>
        <dbReference type="Pfam" id="PF02915"/>
    </source>
</evidence>
<gene>
    <name evidence="2" type="ORF">AM571_PC01051</name>
</gene>
<dbReference type="Pfam" id="PF02915">
    <property type="entry name" value="Rubrerythrin"/>
    <property type="match status" value="1"/>
</dbReference>
<dbReference type="Proteomes" id="UP000185109">
    <property type="component" value="Plasmid pRsp8C3c"/>
</dbReference>
<dbReference type="InterPro" id="IPR012347">
    <property type="entry name" value="Ferritin-like"/>
</dbReference>
<feature type="domain" description="Rubrerythrin diiron-binding" evidence="1">
    <location>
        <begin position="16"/>
        <end position="75"/>
    </location>
</feature>
<geneLocation type="plasmid" evidence="3">
    <name>prsp8c3c</name>
</geneLocation>
<dbReference type="Gene3D" id="1.20.1260.10">
    <property type="match status" value="1"/>
</dbReference>
<dbReference type="PANTHER" id="PTHR33531">
    <property type="entry name" value="RUBRERYTHRIN SUBFAMILY"/>
    <property type="match status" value="1"/>
</dbReference>
<organism evidence="2 3">
    <name type="scientific">Rhizobium etli 8C-3</name>
    <dbReference type="NCBI Taxonomy" id="538025"/>
    <lineage>
        <taxon>Bacteria</taxon>
        <taxon>Pseudomonadati</taxon>
        <taxon>Pseudomonadota</taxon>
        <taxon>Alphaproteobacteria</taxon>
        <taxon>Hyphomicrobiales</taxon>
        <taxon>Rhizobiaceae</taxon>
        <taxon>Rhizobium/Agrobacterium group</taxon>
        <taxon>Rhizobium</taxon>
    </lineage>
</organism>
<dbReference type="GO" id="GO:0016491">
    <property type="term" value="F:oxidoreductase activity"/>
    <property type="evidence" value="ECO:0007669"/>
    <property type="project" value="InterPro"/>
</dbReference>